<reference evidence="7 8" key="1">
    <citation type="submission" date="2018-08" db="EMBL/GenBank/DDBJ databases">
        <title>Genomic Encyclopedia of Type Strains, Phase IV (KMG-IV): sequencing the most valuable type-strain genomes for metagenomic binning, comparative biology and taxonomic classification.</title>
        <authorList>
            <person name="Goeker M."/>
        </authorList>
    </citation>
    <scope>NUCLEOTIDE SEQUENCE [LARGE SCALE GENOMIC DNA]</scope>
    <source>
        <strain evidence="7 8">DSM 23923</strain>
    </source>
</reference>
<dbReference type="Proteomes" id="UP000256388">
    <property type="component" value="Unassembled WGS sequence"/>
</dbReference>
<keyword evidence="7" id="KW-0489">Methyltransferase</keyword>
<comment type="subcellular location">
    <subcellularLocation>
        <location evidence="4">Cytoplasm</location>
    </subcellularLocation>
</comment>
<keyword evidence="4" id="KW-0028">Amino-acid biosynthesis</keyword>
<evidence type="ECO:0000259" key="5">
    <source>
        <dbReference type="Pfam" id="PF00464"/>
    </source>
</evidence>
<dbReference type="EMBL" id="QUMS01000001">
    <property type="protein sequence ID" value="REG11029.1"/>
    <property type="molecule type" value="Genomic_DNA"/>
</dbReference>
<comment type="pathway">
    <text evidence="4">One-carbon metabolism; tetrahydrofolate interconversion.</text>
</comment>
<feature type="modified residue" description="N6-(pyridoxal phosphate)lysine" evidence="4">
    <location>
        <position position="265"/>
    </location>
</feature>
<dbReference type="InterPro" id="IPR001085">
    <property type="entry name" value="Ser_HO-MeTrfase"/>
</dbReference>
<dbReference type="InterPro" id="IPR049943">
    <property type="entry name" value="Ser_HO-MeTrfase-like"/>
</dbReference>
<dbReference type="Gene3D" id="3.40.640.10">
    <property type="entry name" value="Type I PLP-dependent aspartate aminotransferase-like (Major domain)"/>
    <property type="match status" value="1"/>
</dbReference>
<protein>
    <recommendedName>
        <fullName evidence="4">Serine hydroxymethyltransferase</fullName>
        <shortName evidence="4">SHMT</shortName>
        <shortName evidence="4">Serine methylase</shortName>
        <ecNumber evidence="4">2.1.2.1</ecNumber>
    </recommendedName>
</protein>
<dbReference type="UniPathway" id="UPA00193"/>
<comment type="function">
    <text evidence="4">Catalyzes the reversible interconversion of serine and glycine with tetrahydrofolate (THF) serving as the one-carbon carrier. This reaction serves as the major source of one-carbon groups required for the biosynthesis of purines, thymidylate, methionine, and other important biomolecules. Also exhibits THF-independent aldolase activity toward beta-hydroxyamino acids, producing glycine and aldehydes, via a retro-aldol mechanism.</text>
</comment>
<evidence type="ECO:0000313" key="8">
    <source>
        <dbReference type="Proteomes" id="UP000256388"/>
    </source>
</evidence>
<comment type="pathway">
    <text evidence="4">Amino-acid biosynthesis; glycine biosynthesis; glycine from L-serine: step 1/1.</text>
</comment>
<dbReference type="SUPFAM" id="SSF53383">
    <property type="entry name" value="PLP-dependent transferases"/>
    <property type="match status" value="1"/>
</dbReference>
<keyword evidence="8" id="KW-1185">Reference proteome</keyword>
<evidence type="ECO:0000256" key="2">
    <source>
        <dbReference type="ARBA" id="ARBA00006376"/>
    </source>
</evidence>
<gene>
    <name evidence="4" type="primary">glyA</name>
    <name evidence="7" type="ORF">DFR64_0901</name>
</gene>
<comment type="catalytic activity">
    <reaction evidence="4">
        <text>(6R)-5,10-methylene-5,6,7,8-tetrahydrofolate + glycine + H2O = (6S)-5,6,7,8-tetrahydrofolate + L-serine</text>
        <dbReference type="Rhea" id="RHEA:15481"/>
        <dbReference type="ChEBI" id="CHEBI:15377"/>
        <dbReference type="ChEBI" id="CHEBI:15636"/>
        <dbReference type="ChEBI" id="CHEBI:33384"/>
        <dbReference type="ChEBI" id="CHEBI:57305"/>
        <dbReference type="ChEBI" id="CHEBI:57453"/>
        <dbReference type="EC" id="2.1.2.1"/>
    </reaction>
</comment>
<dbReference type="GO" id="GO:0005829">
    <property type="term" value="C:cytosol"/>
    <property type="evidence" value="ECO:0007669"/>
    <property type="project" value="TreeGrafter"/>
</dbReference>
<dbReference type="UniPathway" id="UPA00288">
    <property type="reaction ID" value="UER01023"/>
</dbReference>
<dbReference type="InterPro" id="IPR015421">
    <property type="entry name" value="PyrdxlP-dep_Trfase_major"/>
</dbReference>
<dbReference type="RefSeq" id="WP_116224178.1">
    <property type="nucleotide sequence ID" value="NZ_AP018437.1"/>
</dbReference>
<dbReference type="GO" id="GO:0004047">
    <property type="term" value="F:aminomethyltransferase activity"/>
    <property type="evidence" value="ECO:0007669"/>
    <property type="project" value="InterPro"/>
</dbReference>
<dbReference type="GO" id="GO:0006546">
    <property type="term" value="P:glycine catabolic process"/>
    <property type="evidence" value="ECO:0007669"/>
    <property type="project" value="InterPro"/>
</dbReference>
<dbReference type="InterPro" id="IPR006222">
    <property type="entry name" value="GCVT_N"/>
</dbReference>
<dbReference type="InterPro" id="IPR006223">
    <property type="entry name" value="GcvT"/>
</dbReference>
<feature type="domain" description="Serine hydroxymethyltransferase-like" evidence="5">
    <location>
        <begin position="87"/>
        <end position="425"/>
    </location>
</feature>
<dbReference type="Gene3D" id="3.90.1150.10">
    <property type="entry name" value="Aspartate Aminotransferase, domain 1"/>
    <property type="match status" value="1"/>
</dbReference>
<dbReference type="GO" id="GO:0008168">
    <property type="term" value="F:methyltransferase activity"/>
    <property type="evidence" value="ECO:0007669"/>
    <property type="project" value="UniProtKB-KW"/>
</dbReference>
<accession>A0A347ZSW5</accession>
<keyword evidence="3 4" id="KW-0663">Pyridoxal phosphate</keyword>
<keyword evidence="4" id="KW-0963">Cytoplasm</keyword>
<dbReference type="PANTHER" id="PTHR11680">
    <property type="entry name" value="SERINE HYDROXYMETHYLTRANSFERASE"/>
    <property type="match status" value="1"/>
</dbReference>
<dbReference type="NCBIfam" id="NF000586">
    <property type="entry name" value="PRK00011.1"/>
    <property type="match status" value="1"/>
</dbReference>
<organism evidence="7 8">
    <name type="scientific">Pelolinea submarina</name>
    <dbReference type="NCBI Taxonomy" id="913107"/>
    <lineage>
        <taxon>Bacteria</taxon>
        <taxon>Bacillati</taxon>
        <taxon>Chloroflexota</taxon>
        <taxon>Anaerolineae</taxon>
        <taxon>Anaerolineales</taxon>
        <taxon>Anaerolineaceae</taxon>
        <taxon>Pelolinea</taxon>
    </lineage>
</organism>
<dbReference type="InterPro" id="IPR027266">
    <property type="entry name" value="TrmE/GcvT-like"/>
</dbReference>
<evidence type="ECO:0000256" key="1">
    <source>
        <dbReference type="ARBA" id="ARBA00001933"/>
    </source>
</evidence>
<keyword evidence="4 7" id="KW-0808">Transferase</keyword>
<dbReference type="InterPro" id="IPR039429">
    <property type="entry name" value="SHMT-like_dom"/>
</dbReference>
<feature type="domain" description="GCVT N-terminal" evidence="6">
    <location>
        <begin position="645"/>
        <end position="928"/>
    </location>
</feature>
<dbReference type="InterPro" id="IPR015422">
    <property type="entry name" value="PyrdxlP-dep_Trfase_small"/>
</dbReference>
<dbReference type="EC" id="2.1.2.1" evidence="4"/>
<feature type="domain" description="Serine hydroxymethyltransferase-like" evidence="5">
    <location>
        <begin position="11"/>
        <end position="82"/>
    </location>
</feature>
<dbReference type="SUPFAM" id="SSF103025">
    <property type="entry name" value="Folate-binding domain"/>
    <property type="match status" value="1"/>
</dbReference>
<dbReference type="NCBIfam" id="TIGR00528">
    <property type="entry name" value="gcvT"/>
    <property type="match status" value="1"/>
</dbReference>
<dbReference type="InterPro" id="IPR015424">
    <property type="entry name" value="PyrdxlP-dep_Trfase"/>
</dbReference>
<evidence type="ECO:0000256" key="3">
    <source>
        <dbReference type="ARBA" id="ARBA00022898"/>
    </source>
</evidence>
<sequence>MPGFYLNDSMEKVDPDLKRIIDLEAARQNQKLIFIPSESAAPLAVRESLGSILQNIYAEGYPDEASRWFSQEKILDVERHLAHFSRYSDPRYYKGVEFADVIEELARRRCAEAFATPDVHADDIYVNVQPLSGAPANNAVYQALINPGDTILGMNLLHGGHLTHGSSVNRSGKLYKATHYSVDPQTEQIDYDEVERIALENKPRVIITGFSSYPWVPDWARFRQIADKVGAYLMADISHIAGMIAAGVLPSPVGFADVITFTTHKTLCGPRGACILSFKESISKKIDKAVFPGEQGGPHMQVLAAMATTFKLAREESFKNFQQQILKNCKAMSDQFEARGIRIAFGGTNTHLLNIDCKSVIGPDGTTLSGDMAARMMDLAGLVANSNAIPGDKATLRASGVRLGTPWLTQRGLLEQDMREIADIIVDLLQAAKPYTYTTGNTSVSRAKVDFKTFEDIKIRVRKITERAFCNEAAPRIGYPQFNLIDDSLSNGNTDTVSFEIRGAHVRQSLNFLLQNNLENLPAGESQLTTLFVEQEAINATLTCNDPNNYVLSLPAEKAALASAWLRDLSDGFIYFDEDLLRRIPGPFVVKPSETKIVSLNKAQNDASNKPYFVGIDLVSGQAQPALPDFKWEAPQEEADKQTNLHAKHVALGAKMVPFAGWDMPVWYSSVLDEHIATRNAAGLFDVSHMGVYQAEGPDALAFLDSVCANDISALEIGESCYTHFLDPDANVIDDLLVYYHRQDEYLVVVNAGNDDKDWAWLNAVRQGLVKIDNQRPWAHTFGSNVILKNLRDPKMGKEMRVDLALQGPRSRDILNAIGLSTDDTYRLNKLKRTQLGHFTWQGLDLIISRTGYTGEKMAFEIFIHPEKLPYFWDMLLKVGEPFGIKPCGLGARDSLRTEAGLPLYGHEMGGEMNLSVSEAGFGSYVKTYKPWFIGRAAFLQKEAQRSVEVVRFQFEGKRVRMAHNGDLVVNEKGKVIGQVTSCAINKEEFLTGQACLEKSGIQEGTSIYIYQNTKAIEPFALSDLKTGSKLQLPEKAIILSRFPKL</sequence>
<dbReference type="GO" id="GO:0035999">
    <property type="term" value="P:tetrahydrofolate interconversion"/>
    <property type="evidence" value="ECO:0007669"/>
    <property type="project" value="UniProtKB-UniRule"/>
</dbReference>
<dbReference type="GO" id="GO:0019264">
    <property type="term" value="P:glycine biosynthetic process from serine"/>
    <property type="evidence" value="ECO:0007669"/>
    <property type="project" value="UniProtKB-UniRule"/>
</dbReference>
<dbReference type="PANTHER" id="PTHR11680:SF35">
    <property type="entry name" value="SERINE HYDROXYMETHYLTRANSFERASE 1"/>
    <property type="match status" value="1"/>
</dbReference>
<feature type="binding site" evidence="4">
    <location>
        <position position="280"/>
    </location>
    <ligand>
        <name>(6S)-5,6,7,8-tetrahydrofolate</name>
        <dbReference type="ChEBI" id="CHEBI:57453"/>
    </ligand>
</feature>
<feature type="binding site" evidence="4">
    <location>
        <position position="156"/>
    </location>
    <ligand>
        <name>(6S)-5,6,7,8-tetrahydrofolate</name>
        <dbReference type="ChEBI" id="CHEBI:57453"/>
    </ligand>
</feature>
<dbReference type="OrthoDB" id="9803846at2"/>
<feature type="binding site" evidence="4">
    <location>
        <begin position="160"/>
        <end position="162"/>
    </location>
    <ligand>
        <name>(6S)-5,6,7,8-tetrahydrofolate</name>
        <dbReference type="ChEBI" id="CHEBI:57453"/>
    </ligand>
</feature>
<comment type="similarity">
    <text evidence="2 4">Belongs to the SHMT family.</text>
</comment>
<comment type="caution">
    <text evidence="4">Lacks conserved residue(s) required for the propagation of feature annotation.</text>
</comment>
<dbReference type="GO" id="GO:0005960">
    <property type="term" value="C:glycine cleavage complex"/>
    <property type="evidence" value="ECO:0007669"/>
    <property type="project" value="InterPro"/>
</dbReference>
<dbReference type="HAMAP" id="MF_00051">
    <property type="entry name" value="SHMT"/>
    <property type="match status" value="1"/>
</dbReference>
<comment type="cofactor">
    <cofactor evidence="1 4">
        <name>pyridoxal 5'-phosphate</name>
        <dbReference type="ChEBI" id="CHEBI:597326"/>
    </cofactor>
</comment>
<dbReference type="Pfam" id="PF00464">
    <property type="entry name" value="SHMT"/>
    <property type="match status" value="2"/>
</dbReference>
<dbReference type="CDD" id="cd00378">
    <property type="entry name" value="SHMT"/>
    <property type="match status" value="1"/>
</dbReference>
<dbReference type="Pfam" id="PF01571">
    <property type="entry name" value="GCV_T"/>
    <property type="match status" value="1"/>
</dbReference>
<dbReference type="GO" id="GO:0032259">
    <property type="term" value="P:methylation"/>
    <property type="evidence" value="ECO:0007669"/>
    <property type="project" value="UniProtKB-KW"/>
</dbReference>
<dbReference type="GO" id="GO:0004372">
    <property type="term" value="F:glycine hydroxymethyltransferase activity"/>
    <property type="evidence" value="ECO:0007669"/>
    <property type="project" value="UniProtKB-UniRule"/>
</dbReference>
<evidence type="ECO:0000313" key="7">
    <source>
        <dbReference type="EMBL" id="REG11029.1"/>
    </source>
</evidence>
<evidence type="ECO:0000256" key="4">
    <source>
        <dbReference type="HAMAP-Rule" id="MF_00051"/>
    </source>
</evidence>
<keyword evidence="4" id="KW-0554">One-carbon metabolism</keyword>
<dbReference type="GO" id="GO:0030170">
    <property type="term" value="F:pyridoxal phosphate binding"/>
    <property type="evidence" value="ECO:0007669"/>
    <property type="project" value="UniProtKB-UniRule"/>
</dbReference>
<feature type="site" description="Plays an important role in substrate specificity" evidence="4">
    <location>
        <position position="264"/>
    </location>
</feature>
<evidence type="ECO:0000259" key="6">
    <source>
        <dbReference type="Pfam" id="PF01571"/>
    </source>
</evidence>
<proteinExistence type="inferred from homology"/>
<comment type="subunit">
    <text evidence="4">Homodimer.</text>
</comment>
<dbReference type="Gene3D" id="3.30.1360.120">
    <property type="entry name" value="Probable tRNA modification gtpase trme, domain 1"/>
    <property type="match status" value="1"/>
</dbReference>
<comment type="caution">
    <text evidence="7">The sequence shown here is derived from an EMBL/GenBank/DDBJ whole genome shotgun (WGS) entry which is preliminary data.</text>
</comment>
<name>A0A347ZSW5_9CHLR</name>
<dbReference type="AlphaFoldDB" id="A0A347ZSW5"/>